<evidence type="ECO:0000313" key="11">
    <source>
        <dbReference type="Proteomes" id="UP000472267"/>
    </source>
</evidence>
<dbReference type="Proteomes" id="UP000472267">
    <property type="component" value="Chromosome 1"/>
</dbReference>
<feature type="signal peptide" evidence="8">
    <location>
        <begin position="1"/>
        <end position="24"/>
    </location>
</feature>
<dbReference type="CDD" id="cd23274">
    <property type="entry name" value="Dkk3_Cys2"/>
    <property type="match status" value="1"/>
</dbReference>
<evidence type="ECO:0000256" key="6">
    <source>
        <dbReference type="ARBA" id="ARBA00022729"/>
    </source>
</evidence>
<evidence type="ECO:0000256" key="8">
    <source>
        <dbReference type="SAM" id="SignalP"/>
    </source>
</evidence>
<dbReference type="PANTHER" id="PTHR12113:SF8">
    <property type="entry name" value="DICKKOPF-RELATED PROTEIN 3"/>
    <property type="match status" value="1"/>
</dbReference>
<keyword evidence="3" id="KW-0217">Developmental protein</keyword>
<keyword evidence="6 8" id="KW-0732">Signal</keyword>
<dbReference type="Ensembl" id="ENSSFAT00005041373.1">
    <property type="protein sequence ID" value="ENSSFAP00005039897.1"/>
    <property type="gene ID" value="ENSSFAG00005019933.1"/>
</dbReference>
<dbReference type="Pfam" id="PF04706">
    <property type="entry name" value="Dickkopf_N"/>
    <property type="match status" value="1"/>
</dbReference>
<keyword evidence="5" id="KW-0879">Wnt signaling pathway</keyword>
<dbReference type="PANTHER" id="PTHR12113">
    <property type="entry name" value="DICKKOPF3-LIKE 3"/>
    <property type="match status" value="1"/>
</dbReference>
<protein>
    <submittedName>
        <fullName evidence="10">Dickkopf WNT signaling pathway inhibitor 3a</fullName>
    </submittedName>
</protein>
<dbReference type="GO" id="GO:0048019">
    <property type="term" value="F:receptor antagonist activity"/>
    <property type="evidence" value="ECO:0007669"/>
    <property type="project" value="TreeGrafter"/>
</dbReference>
<reference evidence="10" key="3">
    <citation type="submission" date="2025-09" db="UniProtKB">
        <authorList>
            <consortium name="Ensembl"/>
        </authorList>
    </citation>
    <scope>IDENTIFICATION</scope>
</reference>
<comment type="subcellular location">
    <subcellularLocation>
        <location evidence="1">Secreted</location>
    </subcellularLocation>
</comment>
<evidence type="ECO:0000256" key="1">
    <source>
        <dbReference type="ARBA" id="ARBA00004613"/>
    </source>
</evidence>
<proteinExistence type="inferred from homology"/>
<evidence type="ECO:0000256" key="4">
    <source>
        <dbReference type="ARBA" id="ARBA00022525"/>
    </source>
</evidence>
<dbReference type="OMA" id="ERECCHG"/>
<dbReference type="Gene3D" id="2.10.80.10">
    <property type="entry name" value="Lipase, subunit A"/>
    <property type="match status" value="1"/>
</dbReference>
<dbReference type="InterPro" id="IPR006796">
    <property type="entry name" value="Dickkopf_N"/>
</dbReference>
<dbReference type="InterPro" id="IPR047300">
    <property type="entry name" value="Dkk3_Cys2"/>
</dbReference>
<evidence type="ECO:0000256" key="2">
    <source>
        <dbReference type="ARBA" id="ARBA00010842"/>
    </source>
</evidence>
<keyword evidence="4" id="KW-0964">Secreted</keyword>
<feature type="chain" id="PRO_5045785747" evidence="8">
    <location>
        <begin position="25"/>
        <end position="271"/>
    </location>
</feature>
<evidence type="ECO:0000256" key="5">
    <source>
        <dbReference type="ARBA" id="ARBA00022687"/>
    </source>
</evidence>
<name>A0A672IFK3_SALFA</name>
<reference evidence="10" key="1">
    <citation type="submission" date="2019-06" db="EMBL/GenBank/DDBJ databases">
        <authorList>
            <consortium name="Wellcome Sanger Institute Data Sharing"/>
        </authorList>
    </citation>
    <scope>NUCLEOTIDE SEQUENCE [LARGE SCALE GENOMIC DNA]</scope>
</reference>
<evidence type="ECO:0000256" key="7">
    <source>
        <dbReference type="ARBA" id="ARBA00023157"/>
    </source>
</evidence>
<sequence length="271" mass="29834">MASVCQFMMQTGLLLLALAAVCHAILPEIVDSGISHILEDHYAWVQPEQDSVLVEVEQLPEDTQLKPEDAFHQVGCQSQLSVSILCHFFSQETNNITTAVQHDDLENHIDHGCNTHGDCGQGKYCLVETHNSKCLPCKATDVSCAQDEECCGEQLCVWGQCSQNATKGEAGSTCQVQSDCSPELCCALHKALRFAVCSARPIERERCFGDSNHLMALLSWDTRDEGPRKHCPCAGDLHCQHLGRGSMCLKGEDSSEEDLTDSLYSEIDYII</sequence>
<dbReference type="InParanoid" id="A0A672IFK3"/>
<evidence type="ECO:0000259" key="9">
    <source>
        <dbReference type="Pfam" id="PF04706"/>
    </source>
</evidence>
<gene>
    <name evidence="10" type="primary">dkk3a</name>
</gene>
<dbReference type="GO" id="GO:0016055">
    <property type="term" value="P:Wnt signaling pathway"/>
    <property type="evidence" value="ECO:0007669"/>
    <property type="project" value="UniProtKB-KW"/>
</dbReference>
<dbReference type="GO" id="GO:0005615">
    <property type="term" value="C:extracellular space"/>
    <property type="evidence" value="ECO:0007669"/>
    <property type="project" value="TreeGrafter"/>
</dbReference>
<organism evidence="10 11">
    <name type="scientific">Salarias fasciatus</name>
    <name type="common">Jewelled blenny</name>
    <name type="synonym">Blennius fasciatus</name>
    <dbReference type="NCBI Taxonomy" id="181472"/>
    <lineage>
        <taxon>Eukaryota</taxon>
        <taxon>Metazoa</taxon>
        <taxon>Chordata</taxon>
        <taxon>Craniata</taxon>
        <taxon>Vertebrata</taxon>
        <taxon>Euteleostomi</taxon>
        <taxon>Actinopterygii</taxon>
        <taxon>Neopterygii</taxon>
        <taxon>Teleostei</taxon>
        <taxon>Neoteleostei</taxon>
        <taxon>Acanthomorphata</taxon>
        <taxon>Ovalentaria</taxon>
        <taxon>Blenniimorphae</taxon>
        <taxon>Blenniiformes</taxon>
        <taxon>Blennioidei</taxon>
        <taxon>Blenniidae</taxon>
        <taxon>Salariinae</taxon>
        <taxon>Salarias</taxon>
    </lineage>
</organism>
<comment type="similarity">
    <text evidence="2">Belongs to the dickkopf family.</text>
</comment>
<reference evidence="10" key="2">
    <citation type="submission" date="2025-08" db="UniProtKB">
        <authorList>
            <consortium name="Ensembl"/>
        </authorList>
    </citation>
    <scope>IDENTIFICATION</scope>
</reference>
<dbReference type="AlphaFoldDB" id="A0A672IFK3"/>
<evidence type="ECO:0000313" key="10">
    <source>
        <dbReference type="Ensembl" id="ENSSFAP00005039897.1"/>
    </source>
</evidence>
<dbReference type="InterPro" id="IPR039863">
    <property type="entry name" value="DKK1-4"/>
</dbReference>
<keyword evidence="7" id="KW-1015">Disulfide bond</keyword>
<feature type="domain" description="Dickkopf N-terminal cysteine-rich" evidence="9">
    <location>
        <begin position="113"/>
        <end position="162"/>
    </location>
</feature>
<evidence type="ECO:0000256" key="3">
    <source>
        <dbReference type="ARBA" id="ARBA00022473"/>
    </source>
</evidence>
<dbReference type="GO" id="GO:0039706">
    <property type="term" value="F:co-receptor binding"/>
    <property type="evidence" value="ECO:0007669"/>
    <property type="project" value="TreeGrafter"/>
</dbReference>
<dbReference type="GO" id="GO:0090090">
    <property type="term" value="P:negative regulation of canonical Wnt signaling pathway"/>
    <property type="evidence" value="ECO:0007669"/>
    <property type="project" value="TreeGrafter"/>
</dbReference>
<accession>A0A672IFK3</accession>
<keyword evidence="11" id="KW-1185">Reference proteome</keyword>